<gene>
    <name evidence="2" type="ORF">JRA39_002402</name>
</gene>
<reference evidence="2" key="1">
    <citation type="submission" date="2024-02" db="EMBL/GenBank/DDBJ databases">
        <authorList>
            <consortium name="Clinical and Environmental Microbiology Branch: Whole genome sequencing antimicrobial resistance pathogens in the healthcare setting"/>
        </authorList>
    </citation>
    <scope>NUCLEOTIDE SEQUENCE</scope>
    <source>
        <strain evidence="2">2020GO-00142</strain>
    </source>
</reference>
<dbReference type="EMBL" id="AAZDVE040000017">
    <property type="protein sequence ID" value="EMP9433336.1"/>
    <property type="molecule type" value="Genomic_DNA"/>
</dbReference>
<comment type="caution">
    <text evidence="2">The sequence shown here is derived from an EMBL/GenBank/DDBJ whole genome shotgun (WGS) entry which is preliminary data.</text>
</comment>
<organism evidence="2">
    <name type="scientific">Providencia stuartii</name>
    <dbReference type="NCBI Taxonomy" id="588"/>
    <lineage>
        <taxon>Bacteria</taxon>
        <taxon>Pseudomonadati</taxon>
        <taxon>Pseudomonadota</taxon>
        <taxon>Gammaproteobacteria</taxon>
        <taxon>Enterobacterales</taxon>
        <taxon>Morganellaceae</taxon>
        <taxon>Providencia</taxon>
    </lineage>
</organism>
<dbReference type="RefSeq" id="WP_163860471.1">
    <property type="nucleotide sequence ID" value="NZ_JALLDV010000009.1"/>
</dbReference>
<dbReference type="PANTHER" id="PTHR40278">
    <property type="entry name" value="DNA UTILIZATION PROTEIN HOFN"/>
    <property type="match status" value="1"/>
</dbReference>
<name>A0AAI9MXG8_PROST</name>
<dbReference type="InterPro" id="IPR052534">
    <property type="entry name" value="Extracell_DNA_Util/SecSys_Comp"/>
</dbReference>
<feature type="transmembrane region" description="Helical" evidence="1">
    <location>
        <begin position="20"/>
        <end position="41"/>
    </location>
</feature>
<keyword evidence="1" id="KW-1133">Transmembrane helix</keyword>
<dbReference type="PANTHER" id="PTHR40278:SF1">
    <property type="entry name" value="DNA UTILIZATION PROTEIN HOFN"/>
    <property type="match status" value="1"/>
</dbReference>
<accession>A0AAI9MXG8</accession>
<evidence type="ECO:0000313" key="2">
    <source>
        <dbReference type="EMBL" id="EMP9433336.1"/>
    </source>
</evidence>
<keyword evidence="1" id="KW-0472">Membrane</keyword>
<keyword evidence="1" id="KW-0812">Transmembrane</keyword>
<dbReference type="AlphaFoldDB" id="A0AAI9MXG8"/>
<sequence length="179" mass="21508">MYQVNFLPWRQQKMAAKKRYCVVLCLFQSFFVIVCMIYFSAQQQLELRQRQITKTQLTQQVTHNQHHIQLVTEKHIQLTKWQRYQESLARQAQRNSLRLSILHKLPELTPPKSWLAYFSLTDKHFEIAARSYDPHDIHQLITRLENSPLLQKIQLIKMERSEKINYLHLSANYLEGTDE</sequence>
<protein>
    <submittedName>
        <fullName evidence="2">PilN domain-containing protein</fullName>
    </submittedName>
</protein>
<evidence type="ECO:0000256" key="1">
    <source>
        <dbReference type="SAM" id="Phobius"/>
    </source>
</evidence>
<dbReference type="Pfam" id="PF05137">
    <property type="entry name" value="PilN"/>
    <property type="match status" value="1"/>
</dbReference>
<dbReference type="InterPro" id="IPR007813">
    <property type="entry name" value="PilN"/>
</dbReference>
<proteinExistence type="predicted"/>